<gene>
    <name evidence="1" type="ORF">IW261DRAFT_1000172</name>
</gene>
<protein>
    <submittedName>
        <fullName evidence="1">Uncharacterized protein</fullName>
    </submittedName>
</protein>
<name>A0AA39NS50_9AGAR</name>
<dbReference type="AlphaFoldDB" id="A0AA39NS50"/>
<dbReference type="EMBL" id="JAUEPR010000062">
    <property type="protein sequence ID" value="KAK0470614.1"/>
    <property type="molecule type" value="Genomic_DNA"/>
</dbReference>
<reference evidence="1" key="1">
    <citation type="submission" date="2023-06" db="EMBL/GenBank/DDBJ databases">
        <authorList>
            <consortium name="Lawrence Berkeley National Laboratory"/>
            <person name="Ahrendt S."/>
            <person name="Sahu N."/>
            <person name="Indic B."/>
            <person name="Wong-Bajracharya J."/>
            <person name="Merenyi Z."/>
            <person name="Ke H.-M."/>
            <person name="Monk M."/>
            <person name="Kocsube S."/>
            <person name="Drula E."/>
            <person name="Lipzen A."/>
            <person name="Balint B."/>
            <person name="Henrissat B."/>
            <person name="Andreopoulos B."/>
            <person name="Martin F.M."/>
            <person name="Harder C.B."/>
            <person name="Rigling D."/>
            <person name="Ford K.L."/>
            <person name="Foster G.D."/>
            <person name="Pangilinan J."/>
            <person name="Papanicolaou A."/>
            <person name="Barry K."/>
            <person name="LaButti K."/>
            <person name="Viragh M."/>
            <person name="Koriabine M."/>
            <person name="Yan M."/>
            <person name="Riley R."/>
            <person name="Champramary S."/>
            <person name="Plett K.L."/>
            <person name="Tsai I.J."/>
            <person name="Slot J."/>
            <person name="Sipos G."/>
            <person name="Plett J."/>
            <person name="Nagy L.G."/>
            <person name="Grigoriev I.V."/>
        </authorList>
    </citation>
    <scope>NUCLEOTIDE SEQUENCE</scope>
    <source>
        <strain evidence="1">ICMP 16352</strain>
    </source>
</reference>
<evidence type="ECO:0000313" key="2">
    <source>
        <dbReference type="Proteomes" id="UP001175227"/>
    </source>
</evidence>
<sequence length="159" mass="17957">MRPRIEFLCLPKFLRDRPLVLIATAAICTSSRGSTFFGGGFRLKRLASTGPSQPEPVSGPSFHFCVLRSTRVQPRITWDLDFHHTMIRIKSPSFHVHPPDPWLGRSSGCRKDLSDKWPCAVAEQHGRASFSVGDRMFWGFALPWLHGARPYRRLPGSAD</sequence>
<organism evidence="1 2">
    <name type="scientific">Armillaria novae-zelandiae</name>
    <dbReference type="NCBI Taxonomy" id="153914"/>
    <lineage>
        <taxon>Eukaryota</taxon>
        <taxon>Fungi</taxon>
        <taxon>Dikarya</taxon>
        <taxon>Basidiomycota</taxon>
        <taxon>Agaricomycotina</taxon>
        <taxon>Agaricomycetes</taxon>
        <taxon>Agaricomycetidae</taxon>
        <taxon>Agaricales</taxon>
        <taxon>Marasmiineae</taxon>
        <taxon>Physalacriaceae</taxon>
        <taxon>Armillaria</taxon>
    </lineage>
</organism>
<comment type="caution">
    <text evidence="1">The sequence shown here is derived from an EMBL/GenBank/DDBJ whole genome shotgun (WGS) entry which is preliminary data.</text>
</comment>
<accession>A0AA39NS50</accession>
<dbReference type="Proteomes" id="UP001175227">
    <property type="component" value="Unassembled WGS sequence"/>
</dbReference>
<proteinExistence type="predicted"/>
<evidence type="ECO:0000313" key="1">
    <source>
        <dbReference type="EMBL" id="KAK0470614.1"/>
    </source>
</evidence>
<keyword evidence="2" id="KW-1185">Reference proteome</keyword>